<dbReference type="PANTHER" id="PTHR43694">
    <property type="entry name" value="RIBONUCLEASE J"/>
    <property type="match status" value="1"/>
</dbReference>
<dbReference type="STRING" id="206665.SAMN04488516_11031"/>
<dbReference type="OrthoDB" id="9770211at2"/>
<name>A0A1H0F107_9BACT</name>
<organism evidence="7 8">
    <name type="scientific">Desulfonauticus submarinus</name>
    <dbReference type="NCBI Taxonomy" id="206665"/>
    <lineage>
        <taxon>Bacteria</taxon>
        <taxon>Pseudomonadati</taxon>
        <taxon>Thermodesulfobacteriota</taxon>
        <taxon>Desulfovibrionia</taxon>
        <taxon>Desulfovibrionales</taxon>
        <taxon>Desulfonauticaceae</taxon>
        <taxon>Desulfonauticus</taxon>
    </lineage>
</organism>
<evidence type="ECO:0000256" key="2">
    <source>
        <dbReference type="ARBA" id="ARBA00022801"/>
    </source>
</evidence>
<evidence type="ECO:0000256" key="1">
    <source>
        <dbReference type="ARBA" id="ARBA00022723"/>
    </source>
</evidence>
<evidence type="ECO:0000313" key="7">
    <source>
        <dbReference type="EMBL" id="SDN88328.1"/>
    </source>
</evidence>
<dbReference type="InterPro" id="IPR036866">
    <property type="entry name" value="RibonucZ/Hydroxyglut_hydro"/>
</dbReference>
<dbReference type="AlphaFoldDB" id="A0A1H0F107"/>
<keyword evidence="1" id="KW-0479">Metal-binding</keyword>
<dbReference type="InterPro" id="IPR001587">
    <property type="entry name" value="RNase_J_CS"/>
</dbReference>
<dbReference type="Pfam" id="PF17770">
    <property type="entry name" value="RNase_J_C"/>
    <property type="match status" value="1"/>
</dbReference>
<gene>
    <name evidence="7" type="ORF">SAMN04488516_11031</name>
</gene>
<feature type="domain" description="Ribonuclease J beta-CASP" evidence="6">
    <location>
        <begin position="66"/>
        <end position="190"/>
    </location>
</feature>
<keyword evidence="3" id="KW-0862">Zinc</keyword>
<evidence type="ECO:0000256" key="3">
    <source>
        <dbReference type="ARBA" id="ARBA00022833"/>
    </source>
</evidence>
<dbReference type="GO" id="GO:0016787">
    <property type="term" value="F:hydrolase activity"/>
    <property type="evidence" value="ECO:0007669"/>
    <property type="project" value="UniProtKB-KW"/>
</dbReference>
<dbReference type="GO" id="GO:0046872">
    <property type="term" value="F:metal ion binding"/>
    <property type="evidence" value="ECO:0007669"/>
    <property type="project" value="UniProtKB-KW"/>
</dbReference>
<dbReference type="InterPro" id="IPR041636">
    <property type="entry name" value="RNase_J_C"/>
</dbReference>
<dbReference type="Pfam" id="PF22505">
    <property type="entry name" value="RNase_J_b_CASP"/>
    <property type="match status" value="1"/>
</dbReference>
<dbReference type="InterPro" id="IPR055132">
    <property type="entry name" value="RNase_J_b_CASP"/>
</dbReference>
<dbReference type="EMBL" id="FNIN01000010">
    <property type="protein sequence ID" value="SDN88328.1"/>
    <property type="molecule type" value="Genomic_DNA"/>
</dbReference>
<evidence type="ECO:0000259" key="5">
    <source>
        <dbReference type="Pfam" id="PF17770"/>
    </source>
</evidence>
<protein>
    <submittedName>
        <fullName evidence="7">Ribonuclease J</fullName>
    </submittedName>
</protein>
<evidence type="ECO:0000313" key="8">
    <source>
        <dbReference type="Proteomes" id="UP000199602"/>
    </source>
</evidence>
<dbReference type="PROSITE" id="PS01292">
    <property type="entry name" value="UPF0036"/>
    <property type="match status" value="1"/>
</dbReference>
<dbReference type="Proteomes" id="UP000199602">
    <property type="component" value="Unassembled WGS sequence"/>
</dbReference>
<accession>A0A1H0F107</accession>
<evidence type="ECO:0000259" key="4">
    <source>
        <dbReference type="Pfam" id="PF07521"/>
    </source>
</evidence>
<proteinExistence type="predicted"/>
<keyword evidence="8" id="KW-1185">Reference proteome</keyword>
<dbReference type="Gene3D" id="3.10.20.580">
    <property type="match status" value="1"/>
</dbReference>
<reference evidence="7 8" key="1">
    <citation type="submission" date="2016-10" db="EMBL/GenBank/DDBJ databases">
        <authorList>
            <person name="de Groot N.N."/>
        </authorList>
    </citation>
    <scope>NUCLEOTIDE SEQUENCE [LARGE SCALE GENOMIC DNA]</scope>
    <source>
        <strain evidence="7 8">DSM 15269</strain>
    </source>
</reference>
<dbReference type="Gene3D" id="3.40.50.10710">
    <property type="entry name" value="Metallo-hydrolase/oxidoreductase"/>
    <property type="match status" value="1"/>
</dbReference>
<dbReference type="Pfam" id="PF07521">
    <property type="entry name" value="RMMBL"/>
    <property type="match status" value="1"/>
</dbReference>
<dbReference type="SUPFAM" id="SSF56281">
    <property type="entry name" value="Metallo-hydrolase/oxidoreductase"/>
    <property type="match status" value="1"/>
</dbReference>
<dbReference type="InterPro" id="IPR011108">
    <property type="entry name" value="RMMBL"/>
</dbReference>
<dbReference type="PANTHER" id="PTHR43694:SF1">
    <property type="entry name" value="RIBONUCLEASE J"/>
    <property type="match status" value="1"/>
</dbReference>
<sequence length="394" mass="44454">MHTGDFKIDLNPTNNQFTDLDAIKKFSDSGVKLLLSDSTNVEREGRALSEKEIYQSLENIFVQASGRILVTLFSSHIQRIQEVFDLAEEFDRKVVVSGKSLFVNIDLARELGFLKFKEDTYLSIEDAKDLPANKVVLLLTGSQGEPLSALARLARQEHRQLEILPGDLVIMSSRFIPGNTRAITRVINDLYRLGAEVIYEKVGAIHASGHAHKEELKEMIYTVCPEYFIPIHGEYRHLVKHAQLAVECGIDKDKVFVLEDGQSVILESLGLKLEERITLEPVYVDGKGVGDVGHSVLRDRQILAGEGLVICLLILERETGELLYGPEIISKGFVFEQQFSHILEDAKCIILDVYENTPPFETKKLEDKIRSVLRKFFRRILGRDPVTIPIVLSL</sequence>
<feature type="domain" description="Ribonuclease J C-terminal" evidence="5">
    <location>
        <begin position="296"/>
        <end position="393"/>
    </location>
</feature>
<dbReference type="InterPro" id="IPR042173">
    <property type="entry name" value="RNase_J_2"/>
</dbReference>
<feature type="domain" description="Zn-dependent metallo-hydrolase RNA specificity" evidence="4">
    <location>
        <begin position="202"/>
        <end position="251"/>
    </location>
</feature>
<evidence type="ECO:0000259" key="6">
    <source>
        <dbReference type="Pfam" id="PF22505"/>
    </source>
</evidence>
<keyword evidence="2" id="KW-0378">Hydrolase</keyword>